<evidence type="ECO:0000256" key="1">
    <source>
        <dbReference type="ARBA" id="ARBA00022964"/>
    </source>
</evidence>
<feature type="compositionally biased region" description="Polar residues" evidence="3">
    <location>
        <begin position="10"/>
        <end position="24"/>
    </location>
</feature>
<evidence type="ECO:0000259" key="4">
    <source>
        <dbReference type="Pfam" id="PF07883"/>
    </source>
</evidence>
<dbReference type="OrthoDB" id="2205143at2759"/>
<feature type="region of interest" description="Disordered" evidence="3">
    <location>
        <begin position="1"/>
        <end position="34"/>
    </location>
</feature>
<dbReference type="SUPFAM" id="SSF51182">
    <property type="entry name" value="RmlC-like cupins"/>
    <property type="match status" value="1"/>
</dbReference>
<organism evidence="5 6">
    <name type="scientific">Saitozyma podzolica</name>
    <dbReference type="NCBI Taxonomy" id="1890683"/>
    <lineage>
        <taxon>Eukaryota</taxon>
        <taxon>Fungi</taxon>
        <taxon>Dikarya</taxon>
        <taxon>Basidiomycota</taxon>
        <taxon>Agaricomycotina</taxon>
        <taxon>Tremellomycetes</taxon>
        <taxon>Tremellales</taxon>
        <taxon>Trimorphomycetaceae</taxon>
        <taxon>Saitozyma</taxon>
    </lineage>
</organism>
<reference evidence="5 6" key="1">
    <citation type="submission" date="2018-11" db="EMBL/GenBank/DDBJ databases">
        <title>Genome sequence of Saitozyma podzolica DSM 27192.</title>
        <authorList>
            <person name="Aliyu H."/>
            <person name="Gorte O."/>
            <person name="Ochsenreither K."/>
        </authorList>
    </citation>
    <scope>NUCLEOTIDE SEQUENCE [LARGE SCALE GENOMIC DNA]</scope>
    <source>
        <strain evidence="5 6">DSM 27192</strain>
    </source>
</reference>
<dbReference type="Gene3D" id="2.60.120.10">
    <property type="entry name" value="Jelly Rolls"/>
    <property type="match status" value="1"/>
</dbReference>
<keyword evidence="2" id="KW-0560">Oxidoreductase</keyword>
<sequence length="370" mass="41481">MTAIKANGPHDTNGTNGDLAQTKGSGPMAPPPSFTIQVEDDSQEKLLQDIPGVHTRPLWTQMNVLVPPRPKPKAIAHKWEYEALRPHLVRAGQLVPEEQAERRVLMLINPTMESPYTTDTLYAGLQLVLPGETAPAHRHTAFAVRFIIEGNGGFTAVQGKRIKMTRGDFILTPTWCYHDHGNDGVAAPMIWLDGLDLPQFQHFPVHFAQHYSAPRYPAEDAPSSTILFPWAEMEPRLEGDPETHAVVRYTSKEEGKEGEEVSPRLGAQCERLSPGAKSRVIRETTSAVYHVIDGRGRSVIGDKVIDWIKGDTFSVPSWEPYHHETRETQGRALTPPPQADDKTFLFRFDDRPMIKALNFYRIGEDFLNDP</sequence>
<dbReference type="CDD" id="cd06992">
    <property type="entry name" value="cupin_GDO-like_C"/>
    <property type="match status" value="1"/>
</dbReference>
<dbReference type="CDD" id="cd02216">
    <property type="entry name" value="cupin_GDO-like_N"/>
    <property type="match status" value="1"/>
</dbReference>
<dbReference type="InterPro" id="IPR014710">
    <property type="entry name" value="RmlC-like_jellyroll"/>
</dbReference>
<evidence type="ECO:0000313" key="6">
    <source>
        <dbReference type="Proteomes" id="UP000279259"/>
    </source>
</evidence>
<dbReference type="GO" id="GO:0051213">
    <property type="term" value="F:dioxygenase activity"/>
    <property type="evidence" value="ECO:0007669"/>
    <property type="project" value="UniProtKB-KW"/>
</dbReference>
<keyword evidence="6" id="KW-1185">Reference proteome</keyword>
<dbReference type="PANTHER" id="PTHR41517:SF1">
    <property type="entry name" value="CUPIN"/>
    <property type="match status" value="1"/>
</dbReference>
<dbReference type="InterPro" id="IPR011051">
    <property type="entry name" value="RmlC_Cupin_sf"/>
</dbReference>
<dbReference type="EMBL" id="RSCD01000033">
    <property type="protein sequence ID" value="RSH80775.1"/>
    <property type="molecule type" value="Genomic_DNA"/>
</dbReference>
<dbReference type="AlphaFoldDB" id="A0A427XPL7"/>
<comment type="caution">
    <text evidence="5">The sequence shown here is derived from an EMBL/GenBank/DDBJ whole genome shotgun (WGS) entry which is preliminary data.</text>
</comment>
<dbReference type="InterPro" id="IPR047183">
    <property type="entry name" value="GDO-like"/>
</dbReference>
<feature type="domain" description="Cupin type-2" evidence="4">
    <location>
        <begin position="125"/>
        <end position="193"/>
    </location>
</feature>
<evidence type="ECO:0000313" key="5">
    <source>
        <dbReference type="EMBL" id="RSH80775.1"/>
    </source>
</evidence>
<accession>A0A427XPL7</accession>
<evidence type="ECO:0000256" key="2">
    <source>
        <dbReference type="ARBA" id="ARBA00023002"/>
    </source>
</evidence>
<dbReference type="PANTHER" id="PTHR41517">
    <property type="entry name" value="1,2-DIOXYGENASE PROTEIN-RELATED"/>
    <property type="match status" value="1"/>
</dbReference>
<dbReference type="InterPro" id="IPR013096">
    <property type="entry name" value="Cupin_2"/>
</dbReference>
<dbReference type="Proteomes" id="UP000279259">
    <property type="component" value="Unassembled WGS sequence"/>
</dbReference>
<dbReference type="Pfam" id="PF07883">
    <property type="entry name" value="Cupin_2"/>
    <property type="match status" value="1"/>
</dbReference>
<keyword evidence="1" id="KW-0223">Dioxygenase</keyword>
<name>A0A427XPL7_9TREE</name>
<proteinExistence type="predicted"/>
<evidence type="ECO:0000256" key="3">
    <source>
        <dbReference type="SAM" id="MobiDB-lite"/>
    </source>
</evidence>
<dbReference type="STRING" id="1890683.A0A427XPL7"/>
<gene>
    <name evidence="5" type="ORF">EHS25_007111</name>
</gene>
<protein>
    <recommendedName>
        <fullName evidence="4">Cupin type-2 domain-containing protein</fullName>
    </recommendedName>
</protein>